<keyword evidence="1" id="KW-0472">Membrane</keyword>
<dbReference type="Proteomes" id="UP000247586">
    <property type="component" value="Chromosome"/>
</dbReference>
<accession>A0A2U9IUK5</accession>
<gene>
    <name evidence="2" type="ORF">DFR87_08145</name>
</gene>
<evidence type="ECO:0000256" key="1">
    <source>
        <dbReference type="SAM" id="Phobius"/>
    </source>
</evidence>
<dbReference type="KEGG" id="mhk:DFR87_08145"/>
<reference evidence="2" key="1">
    <citation type="submission" date="2018-05" db="EMBL/GenBank/DDBJ databases">
        <title>Complete Genome Sequences of Extremely Thermoacidophilic, Metal-Mobilizing Type-Strain Members of the Archaeal Family Sulfolobaceae: Acidianus brierleyi DSM-1651T, Acidianus sulfidivorans DSM-18786T, Metallosphaera hakonensis DSM-7519T, and Metallosphaera prunae DSM-10039T.</title>
        <authorList>
            <person name="Counts J.A."/>
            <person name="Kelly R.M."/>
        </authorList>
    </citation>
    <scope>NUCLEOTIDE SEQUENCE [LARGE SCALE GENOMIC DNA]</scope>
    <source>
        <strain evidence="2">HO1-1</strain>
    </source>
</reference>
<feature type="transmembrane region" description="Helical" evidence="1">
    <location>
        <begin position="14"/>
        <end position="33"/>
    </location>
</feature>
<evidence type="ECO:0000313" key="2">
    <source>
        <dbReference type="EMBL" id="AWR99662.1"/>
    </source>
</evidence>
<organism evidence="2 3">
    <name type="scientific">Metallosphaera hakonensis JCM 8857 = DSM 7519</name>
    <dbReference type="NCBI Taxonomy" id="1293036"/>
    <lineage>
        <taxon>Archaea</taxon>
        <taxon>Thermoproteota</taxon>
        <taxon>Thermoprotei</taxon>
        <taxon>Sulfolobales</taxon>
        <taxon>Sulfolobaceae</taxon>
        <taxon>Metallosphaera</taxon>
    </lineage>
</organism>
<evidence type="ECO:0000313" key="3">
    <source>
        <dbReference type="Proteomes" id="UP000247586"/>
    </source>
</evidence>
<keyword evidence="1" id="KW-1133">Transmembrane helix</keyword>
<protein>
    <submittedName>
        <fullName evidence="2">Uncharacterized protein</fullName>
    </submittedName>
</protein>
<proteinExistence type="predicted"/>
<dbReference type="STRING" id="1293036.GCA_001315825_00056"/>
<feature type="transmembrane region" description="Helical" evidence="1">
    <location>
        <begin position="131"/>
        <end position="149"/>
    </location>
</feature>
<dbReference type="EMBL" id="CP029287">
    <property type="protein sequence ID" value="AWR99662.1"/>
    <property type="molecule type" value="Genomic_DNA"/>
</dbReference>
<name>A0A2U9IUK5_9CREN</name>
<keyword evidence="3" id="KW-1185">Reference proteome</keyword>
<feature type="transmembrane region" description="Helical" evidence="1">
    <location>
        <begin position="53"/>
        <end position="79"/>
    </location>
</feature>
<dbReference type="OrthoDB" id="43595at2157"/>
<dbReference type="GeneID" id="36835305"/>
<dbReference type="RefSeq" id="WP_110369307.1">
    <property type="nucleotide sequence ID" value="NZ_CP029287.2"/>
</dbReference>
<sequence length="177" mass="19889">MTSAPWDNVSTKTYILYSIGGAIALILLTFPLAGVAPLDEPKVYASDGVYYNLGVPVGISFIAFINLLIFIISSILFWGSRGLLKNLIIDSSALAFIFLNYLNYYVIWLVWHPQITILPFVFLIKYNNASAIQIDFGQLILIAYIYRMIKRWRRPRPLSGLESVKPVDESPQPGGVQ</sequence>
<feature type="transmembrane region" description="Helical" evidence="1">
    <location>
        <begin position="91"/>
        <end position="111"/>
    </location>
</feature>
<keyword evidence="1" id="KW-0812">Transmembrane</keyword>
<dbReference type="AlphaFoldDB" id="A0A2U9IUK5"/>